<dbReference type="Proteomes" id="UP000519859">
    <property type="component" value="Unassembled WGS sequence"/>
</dbReference>
<sequence length="183" mass="21210">MARPAKSKDNEKVKNFLQGKNFNRIPKKYRSILDKHTDKSKFHNTKGGNSLYLFEVLKHVSVLNNEEIGKCINSFKANDILRRIAKDISNEEYMYITANMYDDEGYLNVEFLQMFNSEFANLTVLKERQIRNYGLAARAASSEFELLIADEEELPPDVKEYLKSLVDSGIDKKKIADYLKKLN</sequence>
<dbReference type="EMBL" id="AASDFP010000136">
    <property type="protein sequence ID" value="EFB2195477.1"/>
    <property type="molecule type" value="Genomic_DNA"/>
</dbReference>
<evidence type="ECO:0000313" key="1">
    <source>
        <dbReference type="EMBL" id="EFB2195477.1"/>
    </source>
</evidence>
<name>A0A8S7CWX2_ECOLX</name>
<accession>A0A8S7CWX2</accession>
<dbReference type="AlphaFoldDB" id="A0A8S7CWX2"/>
<gene>
    <name evidence="1" type="ORF">FIJ20_25605</name>
</gene>
<proteinExistence type="predicted"/>
<evidence type="ECO:0000313" key="2">
    <source>
        <dbReference type="Proteomes" id="UP000519859"/>
    </source>
</evidence>
<reference evidence="1 2" key="1">
    <citation type="submission" date="2019-06" db="EMBL/GenBank/DDBJ databases">
        <authorList>
            <consortium name="NARMS: The National Antimicrobial Resistance Monitoring System"/>
        </authorList>
    </citation>
    <scope>NUCLEOTIDE SEQUENCE [LARGE SCALE GENOMIC DNA]</scope>
    <source>
        <strain evidence="1 2">FSIS11921886</strain>
    </source>
</reference>
<comment type="caution">
    <text evidence="1">The sequence shown here is derived from an EMBL/GenBank/DDBJ whole genome shotgun (WGS) entry which is preliminary data.</text>
</comment>
<organism evidence="1 2">
    <name type="scientific">Escherichia coli</name>
    <dbReference type="NCBI Taxonomy" id="562"/>
    <lineage>
        <taxon>Bacteria</taxon>
        <taxon>Pseudomonadati</taxon>
        <taxon>Pseudomonadota</taxon>
        <taxon>Gammaproteobacteria</taxon>
        <taxon>Enterobacterales</taxon>
        <taxon>Enterobacteriaceae</taxon>
        <taxon>Escherichia</taxon>
    </lineage>
</organism>
<protein>
    <submittedName>
        <fullName evidence="1">Uncharacterized protein</fullName>
    </submittedName>
</protein>
<dbReference type="RefSeq" id="WP_096996701.1">
    <property type="nucleotide sequence ID" value="NZ_JAAOLL010000003.1"/>
</dbReference>